<keyword evidence="8" id="KW-1185">Reference proteome</keyword>
<dbReference type="HOGENOM" id="CLU_088448_0_0_1"/>
<feature type="domain" description="Thyroglobulin type-1" evidence="6">
    <location>
        <begin position="1"/>
        <end position="47"/>
    </location>
</feature>
<feature type="disulfide bond" evidence="5">
    <location>
        <begin position="100"/>
        <end position="120"/>
    </location>
</feature>
<feature type="domain" description="Thyroglobulin type-1" evidence="6">
    <location>
        <begin position="125"/>
        <end position="187"/>
    </location>
</feature>
<dbReference type="InterPro" id="IPR000716">
    <property type="entry name" value="Thyroglobulin_1"/>
</dbReference>
<dbReference type="InParanoid" id="A7SCV6"/>
<dbReference type="GO" id="GO:0005615">
    <property type="term" value="C:extracellular space"/>
    <property type="evidence" value="ECO:0000318"/>
    <property type="project" value="GO_Central"/>
</dbReference>
<dbReference type="AlphaFoldDB" id="A7SCV6"/>
<dbReference type="Pfam" id="PF00086">
    <property type="entry name" value="Thyroglobulin_1"/>
    <property type="match status" value="3"/>
</dbReference>
<comment type="subcellular location">
    <subcellularLocation>
        <location evidence="1">Secreted</location>
    </subcellularLocation>
</comment>
<feature type="domain" description="Thyroglobulin type-1" evidence="6">
    <location>
        <begin position="54"/>
        <end position="120"/>
    </location>
</feature>
<dbReference type="PhylomeDB" id="A7SCV6"/>
<feature type="disulfide bond" evidence="5">
    <location>
        <begin position="91"/>
        <end position="98"/>
    </location>
</feature>
<evidence type="ECO:0000313" key="8">
    <source>
        <dbReference type="Proteomes" id="UP000001593"/>
    </source>
</evidence>
<keyword evidence="4 5" id="KW-1015">Disulfide bond</keyword>
<dbReference type="EMBL" id="DS469625">
    <property type="protein sequence ID" value="EDO38469.1"/>
    <property type="molecule type" value="Genomic_DNA"/>
</dbReference>
<evidence type="ECO:0000256" key="5">
    <source>
        <dbReference type="PROSITE-ProRule" id="PRU00500"/>
    </source>
</evidence>
<name>A7SCV6_NEMVE</name>
<feature type="non-terminal residue" evidence="7">
    <location>
        <position position="1"/>
    </location>
</feature>
<gene>
    <name evidence="7" type="ORF">NEMVEDRAFT_v1g113598</name>
</gene>
<accession>A7SCV6</accession>
<comment type="caution">
    <text evidence="5">Lacks conserved residue(s) required for the propagation of feature annotation.</text>
</comment>
<dbReference type="PANTHER" id="PTHR12352:SF3">
    <property type="entry name" value="NIDOGEN-2"/>
    <property type="match status" value="1"/>
</dbReference>
<feature type="disulfide bond" evidence="5">
    <location>
        <begin position="159"/>
        <end position="166"/>
    </location>
</feature>
<evidence type="ECO:0000259" key="6">
    <source>
        <dbReference type="PROSITE" id="PS51162"/>
    </source>
</evidence>
<proteinExistence type="predicted"/>
<dbReference type="SMART" id="SM00211">
    <property type="entry name" value="TY"/>
    <property type="match status" value="3"/>
</dbReference>
<sequence>IGRFLPKCKPNGNYDEVQCHGSTGFCWCVDMDGVELLGSKIRGPPNCTALGANKTVCQSQLEAALGPDGIASPGRFVPLCTSEGKFADVQCHGSTGYCWCAHPDNGQEVTGTRQRGQPDCSDVALSKCQRHYRDNLIYPPIGRFLPTCKPDGNYEKMQCHGSTGFCWCVDADGAELVGSRLRGKPLCNSSGKYI</sequence>
<evidence type="ECO:0000313" key="7">
    <source>
        <dbReference type="EMBL" id="EDO38469.1"/>
    </source>
</evidence>
<evidence type="ECO:0000256" key="4">
    <source>
        <dbReference type="ARBA" id="ARBA00023157"/>
    </source>
</evidence>
<dbReference type="CDD" id="cd00191">
    <property type="entry name" value="TY"/>
    <property type="match status" value="3"/>
</dbReference>
<organism evidence="7 8">
    <name type="scientific">Nematostella vectensis</name>
    <name type="common">Starlet sea anemone</name>
    <dbReference type="NCBI Taxonomy" id="45351"/>
    <lineage>
        <taxon>Eukaryota</taxon>
        <taxon>Metazoa</taxon>
        <taxon>Cnidaria</taxon>
        <taxon>Anthozoa</taxon>
        <taxon>Hexacorallia</taxon>
        <taxon>Actiniaria</taxon>
        <taxon>Edwardsiidae</taxon>
        <taxon>Nematostella</taxon>
    </lineage>
</organism>
<dbReference type="Proteomes" id="UP000001593">
    <property type="component" value="Unassembled WGS sequence"/>
</dbReference>
<dbReference type="eggNOG" id="KOG1214">
    <property type="taxonomic scope" value="Eukaryota"/>
</dbReference>
<dbReference type="SUPFAM" id="SSF57610">
    <property type="entry name" value="Thyroglobulin type-1 domain"/>
    <property type="match status" value="3"/>
</dbReference>
<dbReference type="OMA" id="FIPQCED"/>
<feature type="disulfide bond" evidence="5">
    <location>
        <begin position="19"/>
        <end position="26"/>
    </location>
</feature>
<dbReference type="PANTHER" id="PTHR12352">
    <property type="entry name" value="SECRETED MODULAR CALCIUM-BINDING PROTEIN"/>
    <property type="match status" value="1"/>
</dbReference>
<dbReference type="InterPro" id="IPR051950">
    <property type="entry name" value="Dev_reg/Prot_inhib"/>
</dbReference>
<evidence type="ECO:0000256" key="3">
    <source>
        <dbReference type="ARBA" id="ARBA00022737"/>
    </source>
</evidence>
<keyword evidence="3" id="KW-0677">Repeat</keyword>
<protein>
    <recommendedName>
        <fullName evidence="6">Thyroglobulin type-1 domain-containing protein</fullName>
    </recommendedName>
</protein>
<dbReference type="Gene3D" id="4.10.800.10">
    <property type="entry name" value="Thyroglobulin type-1"/>
    <property type="match status" value="3"/>
</dbReference>
<keyword evidence="2" id="KW-0964">Secreted</keyword>
<evidence type="ECO:0000256" key="1">
    <source>
        <dbReference type="ARBA" id="ARBA00004613"/>
    </source>
</evidence>
<evidence type="ECO:0000256" key="2">
    <source>
        <dbReference type="ARBA" id="ARBA00022525"/>
    </source>
</evidence>
<dbReference type="InterPro" id="IPR036857">
    <property type="entry name" value="Thyroglobulin_1_sf"/>
</dbReference>
<reference evidence="7 8" key="1">
    <citation type="journal article" date="2007" name="Science">
        <title>Sea anemone genome reveals ancestral eumetazoan gene repertoire and genomic organization.</title>
        <authorList>
            <person name="Putnam N.H."/>
            <person name="Srivastava M."/>
            <person name="Hellsten U."/>
            <person name="Dirks B."/>
            <person name="Chapman J."/>
            <person name="Salamov A."/>
            <person name="Terry A."/>
            <person name="Shapiro H."/>
            <person name="Lindquist E."/>
            <person name="Kapitonov V.V."/>
            <person name="Jurka J."/>
            <person name="Genikhovich G."/>
            <person name="Grigoriev I.V."/>
            <person name="Lucas S.M."/>
            <person name="Steele R.E."/>
            <person name="Finnerty J.R."/>
            <person name="Technau U."/>
            <person name="Martindale M.Q."/>
            <person name="Rokhsar D.S."/>
        </authorList>
    </citation>
    <scope>NUCLEOTIDE SEQUENCE [LARGE SCALE GENOMIC DNA]</scope>
    <source>
        <strain evidence="8">CH2 X CH6</strain>
    </source>
</reference>
<dbReference type="PROSITE" id="PS51162">
    <property type="entry name" value="THYROGLOBULIN_1_2"/>
    <property type="match status" value="3"/>
</dbReference>
<dbReference type="PROSITE" id="PS00484">
    <property type="entry name" value="THYROGLOBULIN_1_1"/>
    <property type="match status" value="2"/>
</dbReference>